<keyword evidence="1" id="KW-1133">Transmembrane helix</keyword>
<feature type="transmembrane region" description="Helical" evidence="1">
    <location>
        <begin position="12"/>
        <end position="32"/>
    </location>
</feature>
<dbReference type="AlphaFoldDB" id="A0A1E8CLG3"/>
<sequence length="71" mass="7805">MPEPVKDHADKSIKEHLSISVSLVVFWLVVWSGQLPDFLQAAAGLAAVVGIIYNHLLCRRLSASAINQSRH</sequence>
<evidence type="ECO:0000313" key="2">
    <source>
        <dbReference type="EMBL" id="OFE13244.1"/>
    </source>
</evidence>
<proteinExistence type="predicted"/>
<gene>
    <name evidence="2" type="ORF">PHACT_08935</name>
</gene>
<comment type="caution">
    <text evidence="2">The sequence shown here is derived from an EMBL/GenBank/DDBJ whole genome shotgun (WGS) entry which is preliminary data.</text>
</comment>
<protein>
    <submittedName>
        <fullName evidence="2">Uncharacterized protein</fullName>
    </submittedName>
</protein>
<accession>A0A1E8CLG3</accession>
<keyword evidence="3" id="KW-1185">Reference proteome</keyword>
<dbReference type="Proteomes" id="UP000175669">
    <property type="component" value="Unassembled WGS sequence"/>
</dbReference>
<evidence type="ECO:0000313" key="3">
    <source>
        <dbReference type="Proteomes" id="UP000175669"/>
    </source>
</evidence>
<keyword evidence="1" id="KW-0472">Membrane</keyword>
<reference evidence="3" key="1">
    <citation type="submission" date="2016-07" db="EMBL/GenBank/DDBJ databases">
        <authorList>
            <person name="Florea S."/>
            <person name="Webb J.S."/>
            <person name="Jaromczyk J."/>
            <person name="Schardl C.L."/>
        </authorList>
    </citation>
    <scope>NUCLEOTIDE SEQUENCE [LARGE SCALE GENOMIC DNA]</scope>
    <source>
        <strain evidence="3">KCTC 42131</strain>
    </source>
</reference>
<organism evidence="2 3">
    <name type="scientific">Pseudohongiella acticola</name>
    <dbReference type="NCBI Taxonomy" id="1524254"/>
    <lineage>
        <taxon>Bacteria</taxon>
        <taxon>Pseudomonadati</taxon>
        <taxon>Pseudomonadota</taxon>
        <taxon>Gammaproteobacteria</taxon>
        <taxon>Pseudomonadales</taxon>
        <taxon>Pseudohongiellaceae</taxon>
        <taxon>Pseudohongiella</taxon>
    </lineage>
</organism>
<dbReference type="STRING" id="1524254.PHACT_08935"/>
<dbReference type="EMBL" id="MASR01000001">
    <property type="protein sequence ID" value="OFE13244.1"/>
    <property type="molecule type" value="Genomic_DNA"/>
</dbReference>
<keyword evidence="1" id="KW-0812">Transmembrane</keyword>
<feature type="transmembrane region" description="Helical" evidence="1">
    <location>
        <begin position="38"/>
        <end position="57"/>
    </location>
</feature>
<evidence type="ECO:0000256" key="1">
    <source>
        <dbReference type="SAM" id="Phobius"/>
    </source>
</evidence>
<name>A0A1E8CLG3_9GAMM</name>